<organism evidence="3 4">
    <name type="scientific">Stephania cephalantha</name>
    <dbReference type="NCBI Taxonomy" id="152367"/>
    <lineage>
        <taxon>Eukaryota</taxon>
        <taxon>Viridiplantae</taxon>
        <taxon>Streptophyta</taxon>
        <taxon>Embryophyta</taxon>
        <taxon>Tracheophyta</taxon>
        <taxon>Spermatophyta</taxon>
        <taxon>Magnoliopsida</taxon>
        <taxon>Ranunculales</taxon>
        <taxon>Menispermaceae</taxon>
        <taxon>Menispermoideae</taxon>
        <taxon>Cissampelideae</taxon>
        <taxon>Stephania</taxon>
    </lineage>
</organism>
<proteinExistence type="predicted"/>
<evidence type="ECO:0000313" key="4">
    <source>
        <dbReference type="Proteomes" id="UP001419268"/>
    </source>
</evidence>
<gene>
    <name evidence="3" type="ORF">Scep_010167</name>
</gene>
<evidence type="ECO:0000256" key="1">
    <source>
        <dbReference type="SAM" id="MobiDB-lite"/>
    </source>
</evidence>
<feature type="compositionally biased region" description="Basic and acidic residues" evidence="1">
    <location>
        <begin position="145"/>
        <end position="156"/>
    </location>
</feature>
<dbReference type="Proteomes" id="UP001419268">
    <property type="component" value="Unassembled WGS sequence"/>
</dbReference>
<dbReference type="AlphaFoldDB" id="A0AAP0PGZ2"/>
<feature type="transmembrane region" description="Helical" evidence="2">
    <location>
        <begin position="30"/>
        <end position="58"/>
    </location>
</feature>
<keyword evidence="4" id="KW-1185">Reference proteome</keyword>
<keyword evidence="2" id="KW-0812">Transmembrane</keyword>
<keyword evidence="2" id="KW-0472">Membrane</keyword>
<keyword evidence="2" id="KW-1133">Transmembrane helix</keyword>
<feature type="region of interest" description="Disordered" evidence="1">
    <location>
        <begin position="96"/>
        <end position="130"/>
    </location>
</feature>
<sequence>MELHLFDRRPIVRSKAPAVKWFKEWFPDDFLVRLVLLAIGILVLYGFLVSIEWFYYLVVDRRFVVQRYFSNLYPKAESHQICNWCLKKESASSTTLKEEEMIDSSTSISSSSHNNDCKVDKDNNNNNNDSKIMVNNCNQYLLKGHDRGGTHNDSSNHHLHHRHQIFVGNKPIKRHRSPPDLLRHHHHHKEGSLIRIPKFEENRITKKVFRGRIQRYKLLEEVCR</sequence>
<dbReference type="PANTHER" id="PTHR33779:SF1">
    <property type="entry name" value="EXPRESSED PROTEIN"/>
    <property type="match status" value="1"/>
</dbReference>
<protein>
    <submittedName>
        <fullName evidence="3">Uncharacterized protein</fullName>
    </submittedName>
</protein>
<evidence type="ECO:0000256" key="2">
    <source>
        <dbReference type="SAM" id="Phobius"/>
    </source>
</evidence>
<reference evidence="3 4" key="1">
    <citation type="submission" date="2024-01" db="EMBL/GenBank/DDBJ databases">
        <title>Genome assemblies of Stephania.</title>
        <authorList>
            <person name="Yang L."/>
        </authorList>
    </citation>
    <scope>NUCLEOTIDE SEQUENCE [LARGE SCALE GENOMIC DNA]</scope>
    <source>
        <strain evidence="3">JXDWG</strain>
        <tissue evidence="3">Leaf</tissue>
    </source>
</reference>
<feature type="compositionally biased region" description="Low complexity" evidence="1">
    <location>
        <begin position="104"/>
        <end position="114"/>
    </location>
</feature>
<dbReference type="PANTHER" id="PTHR33779">
    <property type="entry name" value="EXPRESSED PROTEIN"/>
    <property type="match status" value="1"/>
</dbReference>
<accession>A0AAP0PGZ2</accession>
<feature type="region of interest" description="Disordered" evidence="1">
    <location>
        <begin position="145"/>
        <end position="190"/>
    </location>
</feature>
<comment type="caution">
    <text evidence="3">The sequence shown here is derived from an EMBL/GenBank/DDBJ whole genome shotgun (WGS) entry which is preliminary data.</text>
</comment>
<evidence type="ECO:0000313" key="3">
    <source>
        <dbReference type="EMBL" id="KAK9140486.1"/>
    </source>
</evidence>
<dbReference type="EMBL" id="JBBNAG010000004">
    <property type="protein sequence ID" value="KAK9140486.1"/>
    <property type="molecule type" value="Genomic_DNA"/>
</dbReference>
<name>A0AAP0PGZ2_9MAGN</name>